<name>A0AAD1HUB7_9MYCO</name>
<evidence type="ECO:0000313" key="5">
    <source>
        <dbReference type="Proteomes" id="UP000467636"/>
    </source>
</evidence>
<dbReference type="GO" id="GO:0006629">
    <property type="term" value="P:lipid metabolic process"/>
    <property type="evidence" value="ECO:0007669"/>
    <property type="project" value="InterPro"/>
</dbReference>
<feature type="compositionally biased region" description="Basic and acidic residues" evidence="1">
    <location>
        <begin position="1"/>
        <end position="11"/>
    </location>
</feature>
<keyword evidence="2" id="KW-0472">Membrane</keyword>
<gene>
    <name evidence="4" type="ORF">MTER_00090</name>
</gene>
<feature type="region of interest" description="Disordered" evidence="1">
    <location>
        <begin position="1"/>
        <end position="24"/>
    </location>
</feature>
<sequence length="369" mass="41275">MPPLDALDHAPSKTVARQRHPNPGESIPEFAWPTLALGVGASIVFVLSTVAAIGGSPAWLTIAVNTAVVYAMFMVAHDALHHALSSTSWVNSVVGRAVWLFVAPTFSLPSFSYVHLTHHRNANDGENDPDMFATHGLAWQLPFRWALMDVFYAVWYRQPAAAAAFPAPSVIEVAETAVVFSLSIAGVCIAIATENFWILAAAVLIPQRIGMVILGWWFDWLPHHGLEQTQQENRYRATRNRVGMEQVLIPVMLSQTYHLVHHLHPWLPFYRYAQAWRGNEDAYLAHDPAIATVFGRELTPAEYREWKAGSSAHPEDHRPLHDEVDDGRGALRGHEGHRERPPLVIEQVQHQVVDPHLYGERQCRAPSPR</sequence>
<keyword evidence="2" id="KW-1133">Transmembrane helix</keyword>
<protein>
    <recommendedName>
        <fullName evidence="3">Fatty acid desaturase domain-containing protein</fullName>
    </recommendedName>
</protein>
<evidence type="ECO:0000259" key="3">
    <source>
        <dbReference type="Pfam" id="PF00487"/>
    </source>
</evidence>
<feature type="domain" description="Fatty acid desaturase" evidence="3">
    <location>
        <begin position="59"/>
        <end position="291"/>
    </location>
</feature>
<dbReference type="InterPro" id="IPR005804">
    <property type="entry name" value="FA_desaturase_dom"/>
</dbReference>
<feature type="transmembrane region" description="Helical" evidence="2">
    <location>
        <begin position="97"/>
        <end position="116"/>
    </location>
</feature>
<keyword evidence="2" id="KW-0812">Transmembrane</keyword>
<dbReference type="Pfam" id="PF00487">
    <property type="entry name" value="FA_desaturase"/>
    <property type="match status" value="1"/>
</dbReference>
<feature type="region of interest" description="Disordered" evidence="1">
    <location>
        <begin position="308"/>
        <end position="343"/>
    </location>
</feature>
<proteinExistence type="predicted"/>
<dbReference type="Proteomes" id="UP000467636">
    <property type="component" value="Chromosome"/>
</dbReference>
<feature type="transmembrane region" description="Helical" evidence="2">
    <location>
        <begin position="30"/>
        <end position="51"/>
    </location>
</feature>
<feature type="transmembrane region" description="Helical" evidence="2">
    <location>
        <begin position="176"/>
        <end position="205"/>
    </location>
</feature>
<dbReference type="EMBL" id="AP022564">
    <property type="protein sequence ID" value="BBX20598.1"/>
    <property type="molecule type" value="Genomic_DNA"/>
</dbReference>
<evidence type="ECO:0000256" key="1">
    <source>
        <dbReference type="SAM" id="MobiDB-lite"/>
    </source>
</evidence>
<organism evidence="4 5">
    <name type="scientific">Mycolicibacter terrae</name>
    <dbReference type="NCBI Taxonomy" id="1788"/>
    <lineage>
        <taxon>Bacteria</taxon>
        <taxon>Bacillati</taxon>
        <taxon>Actinomycetota</taxon>
        <taxon>Actinomycetes</taxon>
        <taxon>Mycobacteriales</taxon>
        <taxon>Mycobacteriaceae</taxon>
        <taxon>Mycolicibacter</taxon>
    </lineage>
</organism>
<keyword evidence="5" id="KW-1185">Reference proteome</keyword>
<evidence type="ECO:0000313" key="4">
    <source>
        <dbReference type="EMBL" id="BBX20598.1"/>
    </source>
</evidence>
<dbReference type="AlphaFoldDB" id="A0AAD1HUB7"/>
<reference evidence="4 5" key="1">
    <citation type="journal article" date="2019" name="Emerg. Microbes Infect.">
        <title>Comprehensive subspecies identification of 175 nontuberculous mycobacteria species based on 7547 genomic profiles.</title>
        <authorList>
            <person name="Matsumoto Y."/>
            <person name="Kinjo T."/>
            <person name="Motooka D."/>
            <person name="Nabeya D."/>
            <person name="Jung N."/>
            <person name="Uechi K."/>
            <person name="Horii T."/>
            <person name="Iida T."/>
            <person name="Fujita J."/>
            <person name="Nakamura S."/>
        </authorList>
    </citation>
    <scope>NUCLEOTIDE SEQUENCE [LARGE SCALE GENOMIC DNA]</scope>
    <source>
        <strain evidence="4 5">JCM 12143</strain>
    </source>
</reference>
<feature type="compositionally biased region" description="Basic and acidic residues" evidence="1">
    <location>
        <begin position="308"/>
        <end position="341"/>
    </location>
</feature>
<accession>A0AAD1HUB7</accession>
<feature type="transmembrane region" description="Helical" evidence="2">
    <location>
        <begin position="58"/>
        <end position="77"/>
    </location>
</feature>
<evidence type="ECO:0000256" key="2">
    <source>
        <dbReference type="SAM" id="Phobius"/>
    </source>
</evidence>